<feature type="compositionally biased region" description="Polar residues" evidence="9">
    <location>
        <begin position="217"/>
        <end position="231"/>
    </location>
</feature>
<dbReference type="GO" id="GO:0012505">
    <property type="term" value="C:endomembrane system"/>
    <property type="evidence" value="ECO:0007669"/>
    <property type="project" value="UniProtKB-SubCell"/>
</dbReference>
<keyword evidence="2" id="KW-0328">Glycosyltransferase</keyword>
<keyword evidence="5 10" id="KW-1133">Transmembrane helix</keyword>
<gene>
    <name evidence="11" type="primary">CSLB3_3</name>
    <name evidence="11" type="ORF">CFP56_007393</name>
</gene>
<dbReference type="GO" id="GO:0016020">
    <property type="term" value="C:membrane"/>
    <property type="evidence" value="ECO:0007669"/>
    <property type="project" value="InterPro"/>
</dbReference>
<evidence type="ECO:0000256" key="3">
    <source>
        <dbReference type="ARBA" id="ARBA00022679"/>
    </source>
</evidence>
<keyword evidence="6 10" id="KW-0472">Membrane</keyword>
<feature type="transmembrane region" description="Helical" evidence="10">
    <location>
        <begin position="23"/>
        <end position="42"/>
    </location>
</feature>
<keyword evidence="3" id="KW-0808">Transferase</keyword>
<comment type="caution">
    <text evidence="11">The sequence shown here is derived from an EMBL/GenBank/DDBJ whole genome shotgun (WGS) entry which is preliminary data.</text>
</comment>
<feature type="transmembrane region" description="Helical" evidence="10">
    <location>
        <begin position="48"/>
        <end position="68"/>
    </location>
</feature>
<dbReference type="GO" id="GO:0016760">
    <property type="term" value="F:cellulose synthase (UDP-forming) activity"/>
    <property type="evidence" value="ECO:0007669"/>
    <property type="project" value="InterPro"/>
</dbReference>
<dbReference type="InterPro" id="IPR005150">
    <property type="entry name" value="Cellulose_synth"/>
</dbReference>
<comment type="subcellular location">
    <subcellularLocation>
        <location evidence="1">Endomembrane system</location>
        <topology evidence="1">Multi-pass membrane protein</topology>
    </subcellularLocation>
</comment>
<evidence type="ECO:0000256" key="7">
    <source>
        <dbReference type="ARBA" id="ARBA00023316"/>
    </source>
</evidence>
<dbReference type="EMBL" id="PKMF04000149">
    <property type="protein sequence ID" value="KAK7846885.1"/>
    <property type="molecule type" value="Genomic_DNA"/>
</dbReference>
<dbReference type="GO" id="GO:0030244">
    <property type="term" value="P:cellulose biosynthetic process"/>
    <property type="evidence" value="ECO:0007669"/>
    <property type="project" value="InterPro"/>
</dbReference>
<keyword evidence="12" id="KW-1185">Reference proteome</keyword>
<evidence type="ECO:0000256" key="2">
    <source>
        <dbReference type="ARBA" id="ARBA00022676"/>
    </source>
</evidence>
<dbReference type="PANTHER" id="PTHR13301">
    <property type="entry name" value="X-BOX TRANSCRIPTION FACTOR-RELATED"/>
    <property type="match status" value="1"/>
</dbReference>
<dbReference type="AlphaFoldDB" id="A0AAW0L6I6"/>
<dbReference type="Proteomes" id="UP000237347">
    <property type="component" value="Unassembled WGS sequence"/>
</dbReference>
<proteinExistence type="predicted"/>
<sequence>MANTTTSLPLFEKIPRKNTIQRGFDIIIFFLLLLLLVYRLYFLNHYGFNWILAFLCESWFTFTWVLVISTKWTLVDYSTYPDRLLQRVPEVELPSVDMFVTTADPVLEPPIIIVNTVLSLLAVDYPSHKLACYVSDDGCSPLTYYSLVEASKYFLGDDSTTDSGSDTSSNFQQEWKRMKVEYEQLSAKIEDAVQNQNIVPYDLTVFDLRNRHKKSSNRTQGNSIEPATLLS</sequence>
<dbReference type="InterPro" id="IPR029044">
    <property type="entry name" value="Nucleotide-diphossugar_trans"/>
</dbReference>
<organism evidence="11 12">
    <name type="scientific">Quercus suber</name>
    <name type="common">Cork oak</name>
    <dbReference type="NCBI Taxonomy" id="58331"/>
    <lineage>
        <taxon>Eukaryota</taxon>
        <taxon>Viridiplantae</taxon>
        <taxon>Streptophyta</taxon>
        <taxon>Embryophyta</taxon>
        <taxon>Tracheophyta</taxon>
        <taxon>Spermatophyta</taxon>
        <taxon>Magnoliopsida</taxon>
        <taxon>eudicotyledons</taxon>
        <taxon>Gunneridae</taxon>
        <taxon>Pentapetalae</taxon>
        <taxon>rosids</taxon>
        <taxon>fabids</taxon>
        <taxon>Fagales</taxon>
        <taxon>Fagaceae</taxon>
        <taxon>Quercus</taxon>
    </lineage>
</organism>
<accession>A0AAW0L6I6</accession>
<evidence type="ECO:0000256" key="8">
    <source>
        <dbReference type="PIRSR" id="PIRSR605150-2"/>
    </source>
</evidence>
<protein>
    <submittedName>
        <fullName evidence="11">Cellulose synthase-like protein b3</fullName>
    </submittedName>
</protein>
<evidence type="ECO:0000256" key="4">
    <source>
        <dbReference type="ARBA" id="ARBA00022692"/>
    </source>
</evidence>
<evidence type="ECO:0000256" key="9">
    <source>
        <dbReference type="SAM" id="MobiDB-lite"/>
    </source>
</evidence>
<feature type="region of interest" description="Disordered" evidence="9">
    <location>
        <begin position="212"/>
        <end position="231"/>
    </location>
</feature>
<dbReference type="Gene3D" id="3.90.550.10">
    <property type="entry name" value="Spore Coat Polysaccharide Biosynthesis Protein SpsA, Chain A"/>
    <property type="match status" value="1"/>
</dbReference>
<evidence type="ECO:0000313" key="12">
    <source>
        <dbReference type="Proteomes" id="UP000237347"/>
    </source>
</evidence>
<evidence type="ECO:0000313" key="11">
    <source>
        <dbReference type="EMBL" id="KAK7846885.1"/>
    </source>
</evidence>
<reference evidence="11 12" key="1">
    <citation type="journal article" date="2018" name="Sci. Data">
        <title>The draft genome sequence of cork oak.</title>
        <authorList>
            <person name="Ramos A.M."/>
            <person name="Usie A."/>
            <person name="Barbosa P."/>
            <person name="Barros P.M."/>
            <person name="Capote T."/>
            <person name="Chaves I."/>
            <person name="Simoes F."/>
            <person name="Abreu I."/>
            <person name="Carrasquinho I."/>
            <person name="Faro C."/>
            <person name="Guimaraes J.B."/>
            <person name="Mendonca D."/>
            <person name="Nobrega F."/>
            <person name="Rodrigues L."/>
            <person name="Saibo N.J.M."/>
            <person name="Varela M.C."/>
            <person name="Egas C."/>
            <person name="Matos J."/>
            <person name="Miguel C.M."/>
            <person name="Oliveira M.M."/>
            <person name="Ricardo C.P."/>
            <person name="Goncalves S."/>
        </authorList>
    </citation>
    <scope>NUCLEOTIDE SEQUENCE [LARGE SCALE GENOMIC DNA]</scope>
    <source>
        <strain evidence="12">cv. HL8</strain>
    </source>
</reference>
<name>A0AAW0L6I6_QUESU</name>
<keyword evidence="7" id="KW-0961">Cell wall biogenesis/degradation</keyword>
<keyword evidence="4 10" id="KW-0812">Transmembrane</keyword>
<dbReference type="Pfam" id="PF03552">
    <property type="entry name" value="Cellulose_synt"/>
    <property type="match status" value="1"/>
</dbReference>
<evidence type="ECO:0000256" key="6">
    <source>
        <dbReference type="ARBA" id="ARBA00023136"/>
    </source>
</evidence>
<feature type="binding site" evidence="8">
    <location>
        <position position="137"/>
    </location>
    <ligand>
        <name>UDP-alpha-D-glucose</name>
        <dbReference type="ChEBI" id="CHEBI:58885"/>
    </ligand>
</feature>
<feature type="binding site" evidence="8">
    <location>
        <position position="108"/>
    </location>
    <ligand>
        <name>UDP-alpha-D-glucose</name>
        <dbReference type="ChEBI" id="CHEBI:58885"/>
    </ligand>
</feature>
<evidence type="ECO:0000256" key="5">
    <source>
        <dbReference type="ARBA" id="ARBA00022989"/>
    </source>
</evidence>
<evidence type="ECO:0000256" key="1">
    <source>
        <dbReference type="ARBA" id="ARBA00004127"/>
    </source>
</evidence>
<dbReference type="GO" id="GO:0071555">
    <property type="term" value="P:cell wall organization"/>
    <property type="evidence" value="ECO:0007669"/>
    <property type="project" value="UniProtKB-KW"/>
</dbReference>
<evidence type="ECO:0000256" key="10">
    <source>
        <dbReference type="SAM" id="Phobius"/>
    </source>
</evidence>